<dbReference type="InterPro" id="IPR016024">
    <property type="entry name" value="ARM-type_fold"/>
</dbReference>
<feature type="compositionally biased region" description="Acidic residues" evidence="11">
    <location>
        <begin position="794"/>
        <end position="807"/>
    </location>
</feature>
<dbReference type="InterPro" id="IPR005612">
    <property type="entry name" value="CCAAT-binding_factor"/>
</dbReference>
<evidence type="ECO:0000256" key="10">
    <source>
        <dbReference type="ARBA" id="ARBA00073389"/>
    </source>
</evidence>
<feature type="region of interest" description="Disordered" evidence="11">
    <location>
        <begin position="783"/>
        <end position="815"/>
    </location>
</feature>
<evidence type="ECO:0000256" key="2">
    <source>
        <dbReference type="ARBA" id="ARBA00007797"/>
    </source>
</evidence>
<dbReference type="Pfam" id="PF03914">
    <property type="entry name" value="CBF"/>
    <property type="match status" value="1"/>
</dbReference>
<feature type="compositionally biased region" description="Acidic residues" evidence="11">
    <location>
        <begin position="843"/>
        <end position="863"/>
    </location>
</feature>
<evidence type="ECO:0000256" key="11">
    <source>
        <dbReference type="SAM" id="MobiDB-lite"/>
    </source>
</evidence>
<feature type="compositionally biased region" description="Basic residues" evidence="11">
    <location>
        <begin position="894"/>
        <end position="903"/>
    </location>
</feature>
<keyword evidence="5" id="KW-0010">Activator</keyword>
<dbReference type="AlphaFoldDB" id="A0A6F9D8E6"/>
<evidence type="ECO:0000256" key="1">
    <source>
        <dbReference type="ARBA" id="ARBA00004123"/>
    </source>
</evidence>
<gene>
    <name evidence="13" type="primary">Cebpz</name>
</gene>
<name>A0A6F9D8E6_9ASCI</name>
<proteinExistence type="evidence at transcript level"/>
<feature type="region of interest" description="Disordered" evidence="11">
    <location>
        <begin position="828"/>
        <end position="907"/>
    </location>
</feature>
<evidence type="ECO:0000256" key="4">
    <source>
        <dbReference type="ARBA" id="ARBA00023015"/>
    </source>
</evidence>
<feature type="region of interest" description="Disordered" evidence="11">
    <location>
        <begin position="593"/>
        <end position="612"/>
    </location>
</feature>
<reference evidence="13" key="1">
    <citation type="submission" date="2020-04" db="EMBL/GenBank/DDBJ databases">
        <authorList>
            <person name="Neveu A P."/>
        </authorList>
    </citation>
    <scope>NUCLEOTIDE SEQUENCE</scope>
    <source>
        <tissue evidence="13">Whole embryo</tissue>
    </source>
</reference>
<evidence type="ECO:0000256" key="9">
    <source>
        <dbReference type="ARBA" id="ARBA00058879"/>
    </source>
</evidence>
<evidence type="ECO:0000256" key="7">
    <source>
        <dbReference type="ARBA" id="ARBA00023242"/>
    </source>
</evidence>
<feature type="compositionally biased region" description="Polar residues" evidence="11">
    <location>
        <begin position="828"/>
        <end position="837"/>
    </location>
</feature>
<evidence type="ECO:0000256" key="3">
    <source>
        <dbReference type="ARBA" id="ARBA00022553"/>
    </source>
</evidence>
<keyword evidence="3" id="KW-0597">Phosphoprotein</keyword>
<organism evidence="13">
    <name type="scientific">Phallusia mammillata</name>
    <dbReference type="NCBI Taxonomy" id="59560"/>
    <lineage>
        <taxon>Eukaryota</taxon>
        <taxon>Metazoa</taxon>
        <taxon>Chordata</taxon>
        <taxon>Tunicata</taxon>
        <taxon>Ascidiacea</taxon>
        <taxon>Phlebobranchia</taxon>
        <taxon>Ascidiidae</taxon>
        <taxon>Phallusia</taxon>
    </lineage>
</organism>
<feature type="domain" description="CCAAT-binding factor" evidence="12">
    <location>
        <begin position="480"/>
        <end position="685"/>
    </location>
</feature>
<protein>
    <recommendedName>
        <fullName evidence="10">CCAAT/enhancer-binding protein zeta</fullName>
    </recommendedName>
    <alternativeName>
        <fullName evidence="8">CCAAT-box-binding transcription factor</fullName>
    </alternativeName>
</protein>
<feature type="compositionally biased region" description="Basic and acidic residues" evidence="11">
    <location>
        <begin position="65"/>
        <end position="77"/>
    </location>
</feature>
<comment type="subcellular location">
    <subcellularLocation>
        <location evidence="1">Nucleus</location>
    </subcellularLocation>
</comment>
<dbReference type="PANTHER" id="PTHR12048:SF0">
    <property type="entry name" value="CCAAT_ENHANCER-BINDING PROTEIN ZETA"/>
    <property type="match status" value="1"/>
</dbReference>
<evidence type="ECO:0000256" key="6">
    <source>
        <dbReference type="ARBA" id="ARBA00023163"/>
    </source>
</evidence>
<accession>A0A6F9D8E6</accession>
<feature type="compositionally biased region" description="Basic residues" evidence="11">
    <location>
        <begin position="976"/>
        <end position="993"/>
    </location>
</feature>
<dbReference type="PANTHER" id="PTHR12048">
    <property type="entry name" value="CCAAT-BINDING FACTOR-RELATED"/>
    <property type="match status" value="1"/>
</dbReference>
<comment type="function">
    <text evidence="9">Stimulates transcription from the HSP70 promoter.</text>
</comment>
<sequence>MDSNDLNLEEVIALGGTKEDFDMLKDLEKHKTSLASKKDTFKESEFEDLVKTLGFKQIKKKKRATKEPKTSKKEESLKKKKKKKSKEPVQDNAVSSSSDDKKITEKPKVAKPEKITASLPQKVLYKAVEPWHEQDEDELSTTGANDDIDGSELKLYAEIVLKNELALYQEKRSGNTKSQGTGNAVWMKTVATAGTLSDRVSALSLMVQEDQLHNFHCLEQLLAMMKKKGRREAIMGLEAIRDQMLGDLLPCNRRLKFFHQQPLSTVAQELAKDEKNWSIESCQRKLLLWIFEDHLKTLFKSFLDHLNVMAHDALEASKTKAMSVALNLLLKKPEQEKALLMLLVNKLGDPKYKIASKALHMLNLVVLNHPLMQGIIVREVRDLLLRPNLAARAQYYCVCFLSSQILSHERKEVAKKLIQIYMNFFKSCIKKKSTNNKMLSALLTGVNRAFPYADLADEDIVNELDVLFKTVHIAGLSTMVQALVLLFQVYSSRNEVSDRYYNALYSSLFHPELTVSTHRHPMYLNLLYRSLKADPCEPRVQAFVKRMLQVCALQQSPFTAAVLVLIHELASSKPSLAFCFFGKTSLHEDEIKKETLKTEDEGKSDDEDEHFTDVKLDSDMEESETIDDKPDVTSAWTHKHREQMRFGEGMYDSLHRNPQFAAAEKSSLWELHRFIRHFHPTVSLFSKDLLEQNSNAEKTGDPLDDYTLIKFLDRFVYRNPKSKEGKRTKSGEPVKMLSIHRRKRHAAFNSVLPVNSAEFLQKQKLCPEEIFFHKYFTSQAGIRPRNYKSPKSQEDEEIESVSDDEFDNFMTSSEGQKQLDHQLNFSDHVYKNSSGSKRTSDDAALDSEESDMEDGLDDDETDMGDGYGFEMEDDEDDLLGKAGTFDFEEDMPRKTSKAKPQKSVKKELDDVDEFSMMLEEHSHNKFDSISSSAVSNKDRASVKQLKWERQQEMKDAVARKRQKMGDKRNRGGLKDRRGKTHKNSSKRREKFKR</sequence>
<dbReference type="SUPFAM" id="SSF48371">
    <property type="entry name" value="ARM repeat"/>
    <property type="match status" value="1"/>
</dbReference>
<keyword evidence="4" id="KW-0805">Transcription regulation</keyword>
<dbReference type="EMBL" id="LR783810">
    <property type="protein sequence ID" value="CAB3229615.1"/>
    <property type="molecule type" value="mRNA"/>
</dbReference>
<evidence type="ECO:0000256" key="8">
    <source>
        <dbReference type="ARBA" id="ARBA00031941"/>
    </source>
</evidence>
<comment type="similarity">
    <text evidence="2">Belongs to the CBF/MAK21 family.</text>
</comment>
<evidence type="ECO:0000259" key="12">
    <source>
        <dbReference type="Pfam" id="PF03914"/>
    </source>
</evidence>
<dbReference type="InterPro" id="IPR040155">
    <property type="entry name" value="CEBPZ/Mak21-like"/>
</dbReference>
<evidence type="ECO:0000256" key="5">
    <source>
        <dbReference type="ARBA" id="ARBA00023159"/>
    </source>
</evidence>
<dbReference type="GO" id="GO:0005634">
    <property type="term" value="C:nucleus"/>
    <property type="evidence" value="ECO:0007669"/>
    <property type="project" value="UniProtKB-SubCell"/>
</dbReference>
<evidence type="ECO:0000313" key="13">
    <source>
        <dbReference type="EMBL" id="CAB3229615.1"/>
    </source>
</evidence>
<feature type="region of interest" description="Disordered" evidence="11">
    <location>
        <begin position="57"/>
        <end position="114"/>
    </location>
</feature>
<keyword evidence="7" id="KW-0539">Nucleus</keyword>
<dbReference type="FunFam" id="1.25.10.10:FF:000805">
    <property type="entry name" value="Similar to transcription factor CBF/MAK21"/>
    <property type="match status" value="1"/>
</dbReference>
<feature type="compositionally biased region" description="Basic and acidic residues" evidence="11">
    <location>
        <begin position="98"/>
        <end position="114"/>
    </location>
</feature>
<feature type="compositionally biased region" description="Basic and acidic residues" evidence="11">
    <location>
        <begin position="936"/>
        <end position="975"/>
    </location>
</feature>
<keyword evidence="6" id="KW-0804">Transcription</keyword>
<feature type="region of interest" description="Disordered" evidence="11">
    <location>
        <begin position="923"/>
        <end position="993"/>
    </location>
</feature>